<dbReference type="SUPFAM" id="SSF49373">
    <property type="entry name" value="Invasin/intimin cell-adhesion fragments"/>
    <property type="match status" value="1"/>
</dbReference>
<dbReference type="InterPro" id="IPR008964">
    <property type="entry name" value="Invasin/intimin_cell_adhesion"/>
</dbReference>
<dbReference type="Gene3D" id="2.60.40.1120">
    <property type="entry name" value="Carboxypeptidase-like, regulatory domain"/>
    <property type="match status" value="1"/>
</dbReference>
<evidence type="ECO:0000313" key="1">
    <source>
        <dbReference type="EMBL" id="ALT69897.1"/>
    </source>
</evidence>
<dbReference type="InterPro" id="IPR013783">
    <property type="entry name" value="Ig-like_fold"/>
</dbReference>
<evidence type="ECO:0000313" key="2">
    <source>
        <dbReference type="Proteomes" id="UP000067738"/>
    </source>
</evidence>
<dbReference type="Gene3D" id="2.60.40.10">
    <property type="entry name" value="Immunoglobulins"/>
    <property type="match status" value="2"/>
</dbReference>
<protein>
    <submittedName>
        <fullName evidence="1">Adhesin-like protein</fullName>
    </submittedName>
</protein>
<dbReference type="EMBL" id="CP011266">
    <property type="protein sequence ID" value="ALT69897.1"/>
    <property type="molecule type" value="Genomic_DNA"/>
</dbReference>
<proteinExistence type="predicted"/>
<dbReference type="GeneID" id="26737099"/>
<name>A0A0U3DTY1_9EURY</name>
<reference evidence="1 2" key="1">
    <citation type="submission" date="2015-04" db="EMBL/GenBank/DDBJ databases">
        <title>The complete genome sequence of the rumen methanogen Methanobrevibacter millerae SM9.</title>
        <authorList>
            <person name="Leahy S.C."/>
            <person name="Kelly W.J."/>
            <person name="Pacheco D.M."/>
            <person name="Li D."/>
            <person name="Altermann E."/>
            <person name="Attwood G.T."/>
        </authorList>
    </citation>
    <scope>NUCLEOTIDE SEQUENCE [LARGE SCALE GENOMIC DNA]</scope>
    <source>
        <strain evidence="1 2">SM9</strain>
    </source>
</reference>
<keyword evidence="2" id="KW-1185">Reference proteome</keyword>
<dbReference type="KEGG" id="mmil:sm9_2141"/>
<sequence>MSISFVSADDSINGTVAQETQINDDVIVEQYADGSPIVDMETNSDDDLIELSECSSIVLHVSDNEGVISHRRDATNALDIIVESGKWGDIEYVKQYKNPDGYFVHSIVTSNGWLIGNGGITDGSVFRQIESIASEMVVNNQISDSYLSRIHNILARYSMGHFVIKANDGTYGVAFANLHHTGKLEPGQFVVCPNVYSYSQKSTFNTAASPVDEAIRIGYTDSYGVNRRNLMTYHWKLSESSNGLSYSVDVYASNDNGAGVGRSTSSLADNIYFFNNYISRSSLPATPGKLGLGTHVFSNSAVEIFKLLSPVKSYIVGEKIDLTYQVNYIAKSNPVVRFAIPEGFDFNTATLSKGTFTYDAAPRVVTWYLNDCNSQNFITLSLKAVKSGKSDLVYSLNNNFVNSIKLKVNEYGALISANDVKKYYKGSERFNVYLKDVNNDGISGQNVTINVNGVDYVKTTNDNGLASIALNLNSGNYTVSASYAGAFGKNSTTANVNVLHTISGNDIVKMYRNDTQYYAKFLDASGKPLVNVGVQFNINGVFYTRTTDNNGQAKLNINLNPGDYILTAINPNNGEQHSNNVKVLPVLVDGHDITKYYRNDSAYSIKVLDNVGNPLANADVKFNINGVFYTRTTNESGYANLNLRLQPGSYVVTAEYNSLKYTNIVTILPVLFADDAVSHTNATNFKARLIDGQGKPYANQSIDFNINGVIYTNVTDSEGIANLIVNLADGEYIVTSSYDEYNINNKITVKNEA</sequence>
<organism evidence="1 2">
    <name type="scientific">Methanobrevibacter millerae</name>
    <dbReference type="NCBI Taxonomy" id="230361"/>
    <lineage>
        <taxon>Archaea</taxon>
        <taxon>Methanobacteriati</taxon>
        <taxon>Methanobacteriota</taxon>
        <taxon>Methanomada group</taxon>
        <taxon>Methanobacteria</taxon>
        <taxon>Methanobacteriales</taxon>
        <taxon>Methanobacteriaceae</taxon>
        <taxon>Methanobrevibacter</taxon>
    </lineage>
</organism>
<dbReference type="RefSeq" id="WP_232299129.1">
    <property type="nucleotide sequence ID" value="NZ_CP011266.1"/>
</dbReference>
<dbReference type="PATRIC" id="fig|230361.4.peg.2214"/>
<dbReference type="AlphaFoldDB" id="A0A0U3DTY1"/>
<accession>A0A0U3DTY1</accession>
<dbReference type="Proteomes" id="UP000067738">
    <property type="component" value="Chromosome"/>
</dbReference>
<gene>
    <name evidence="1" type="ORF">sm9_2141</name>
</gene>